<evidence type="ECO:0000259" key="7">
    <source>
        <dbReference type="PROSITE" id="PS50112"/>
    </source>
</evidence>
<dbReference type="InterPro" id="IPR013655">
    <property type="entry name" value="PAS_fold_3"/>
</dbReference>
<feature type="domain" description="PAC" evidence="8">
    <location>
        <begin position="679"/>
        <end position="731"/>
    </location>
</feature>
<dbReference type="SMART" id="SM00387">
    <property type="entry name" value="HATPase_c"/>
    <property type="match status" value="1"/>
</dbReference>
<accession>A0ABU5E2E2</accession>
<dbReference type="CDD" id="cd16922">
    <property type="entry name" value="HATPase_EvgS-ArcB-TorS-like"/>
    <property type="match status" value="1"/>
</dbReference>
<organism evidence="9 10">
    <name type="scientific">Dongia rigui</name>
    <dbReference type="NCBI Taxonomy" id="940149"/>
    <lineage>
        <taxon>Bacteria</taxon>
        <taxon>Pseudomonadati</taxon>
        <taxon>Pseudomonadota</taxon>
        <taxon>Alphaproteobacteria</taxon>
        <taxon>Rhodospirillales</taxon>
        <taxon>Dongiaceae</taxon>
        <taxon>Dongia</taxon>
    </lineage>
</organism>
<name>A0ABU5E2E2_9PROT</name>
<reference evidence="9 10" key="1">
    <citation type="journal article" date="2013" name="Antonie Van Leeuwenhoek">
        <title>Dongia rigui sp. nov., isolated from freshwater of a large wetland in Korea.</title>
        <authorList>
            <person name="Baik K.S."/>
            <person name="Hwang Y.M."/>
            <person name="Choi J.S."/>
            <person name="Kwon J."/>
            <person name="Seong C.N."/>
        </authorList>
    </citation>
    <scope>NUCLEOTIDE SEQUENCE [LARGE SCALE GENOMIC DNA]</scope>
    <source>
        <strain evidence="9 10">04SU4-P</strain>
    </source>
</reference>
<dbReference type="Gene3D" id="2.10.70.100">
    <property type="match status" value="3"/>
</dbReference>
<dbReference type="PANTHER" id="PTHR43304:SF1">
    <property type="entry name" value="PAC DOMAIN-CONTAINING PROTEIN"/>
    <property type="match status" value="1"/>
</dbReference>
<dbReference type="Gene3D" id="3.30.450.20">
    <property type="entry name" value="PAS domain"/>
    <property type="match status" value="5"/>
</dbReference>
<dbReference type="InterPro" id="IPR000700">
    <property type="entry name" value="PAS-assoc_C"/>
</dbReference>
<evidence type="ECO:0000256" key="1">
    <source>
        <dbReference type="ARBA" id="ARBA00000085"/>
    </source>
</evidence>
<dbReference type="InterPro" id="IPR000014">
    <property type="entry name" value="PAS"/>
</dbReference>
<evidence type="ECO:0000256" key="4">
    <source>
        <dbReference type="ARBA" id="ARBA00022679"/>
    </source>
</evidence>
<dbReference type="SMART" id="SM00091">
    <property type="entry name" value="PAS"/>
    <property type="match status" value="2"/>
</dbReference>
<evidence type="ECO:0000256" key="5">
    <source>
        <dbReference type="ARBA" id="ARBA00022777"/>
    </source>
</evidence>
<dbReference type="SUPFAM" id="SSF55785">
    <property type="entry name" value="PYP-like sensor domain (PAS domain)"/>
    <property type="match status" value="5"/>
</dbReference>
<keyword evidence="3" id="KW-0597">Phosphoprotein</keyword>
<dbReference type="Pfam" id="PF13426">
    <property type="entry name" value="PAS_9"/>
    <property type="match status" value="1"/>
</dbReference>
<dbReference type="Pfam" id="PF02518">
    <property type="entry name" value="HATPase_c"/>
    <property type="match status" value="1"/>
</dbReference>
<keyword evidence="5" id="KW-0418">Kinase</keyword>
<feature type="domain" description="PAC" evidence="8">
    <location>
        <begin position="551"/>
        <end position="603"/>
    </location>
</feature>
<evidence type="ECO:0000259" key="8">
    <source>
        <dbReference type="PROSITE" id="PS50113"/>
    </source>
</evidence>
<dbReference type="InterPro" id="IPR036890">
    <property type="entry name" value="HATPase_C_sf"/>
</dbReference>
<dbReference type="PROSITE" id="PS50113">
    <property type="entry name" value="PAC"/>
    <property type="match status" value="5"/>
</dbReference>
<proteinExistence type="predicted"/>
<dbReference type="PROSITE" id="PS50109">
    <property type="entry name" value="HIS_KIN"/>
    <property type="match status" value="1"/>
</dbReference>
<dbReference type="SUPFAM" id="SSF47384">
    <property type="entry name" value="Homodimeric domain of signal transducing histidine kinase"/>
    <property type="match status" value="1"/>
</dbReference>
<feature type="domain" description="Histidine kinase" evidence="6">
    <location>
        <begin position="749"/>
        <end position="969"/>
    </location>
</feature>
<dbReference type="InterPro" id="IPR004358">
    <property type="entry name" value="Sig_transdc_His_kin-like_C"/>
</dbReference>
<dbReference type="SMART" id="SM00086">
    <property type="entry name" value="PAC"/>
    <property type="match status" value="5"/>
</dbReference>
<dbReference type="Gene3D" id="1.10.287.130">
    <property type="match status" value="1"/>
</dbReference>
<evidence type="ECO:0000256" key="3">
    <source>
        <dbReference type="ARBA" id="ARBA00022553"/>
    </source>
</evidence>
<dbReference type="RefSeq" id="WP_320501946.1">
    <property type="nucleotide sequence ID" value="NZ_JAXCLX010000003.1"/>
</dbReference>
<dbReference type="CDD" id="cd00130">
    <property type="entry name" value="PAS"/>
    <property type="match status" value="4"/>
</dbReference>
<dbReference type="PANTHER" id="PTHR43304">
    <property type="entry name" value="PHYTOCHROME-LIKE PROTEIN CPH1"/>
    <property type="match status" value="1"/>
</dbReference>
<dbReference type="EMBL" id="JAXCLX010000003">
    <property type="protein sequence ID" value="MDY0873472.1"/>
    <property type="molecule type" value="Genomic_DNA"/>
</dbReference>
<dbReference type="EC" id="2.7.13.3" evidence="2"/>
<protein>
    <recommendedName>
        <fullName evidence="2">histidine kinase</fullName>
        <ecNumber evidence="2">2.7.13.3</ecNumber>
    </recommendedName>
</protein>
<dbReference type="Proteomes" id="UP001271769">
    <property type="component" value="Unassembled WGS sequence"/>
</dbReference>
<dbReference type="PROSITE" id="PS50112">
    <property type="entry name" value="PAS"/>
    <property type="match status" value="1"/>
</dbReference>
<dbReference type="NCBIfam" id="TIGR00229">
    <property type="entry name" value="sensory_box"/>
    <property type="match status" value="3"/>
</dbReference>
<dbReference type="InterPro" id="IPR003594">
    <property type="entry name" value="HATPase_dom"/>
</dbReference>
<evidence type="ECO:0000259" key="6">
    <source>
        <dbReference type="PROSITE" id="PS50109"/>
    </source>
</evidence>
<dbReference type="Pfam" id="PF08447">
    <property type="entry name" value="PAS_3"/>
    <property type="match status" value="3"/>
</dbReference>
<dbReference type="InterPro" id="IPR003661">
    <property type="entry name" value="HisK_dim/P_dom"/>
</dbReference>
<dbReference type="PRINTS" id="PR00344">
    <property type="entry name" value="BCTRLSENSOR"/>
</dbReference>
<keyword evidence="4" id="KW-0808">Transferase</keyword>
<feature type="domain" description="PAC" evidence="8">
    <location>
        <begin position="130"/>
        <end position="182"/>
    </location>
</feature>
<dbReference type="InterPro" id="IPR052162">
    <property type="entry name" value="Sensor_kinase/Photoreceptor"/>
</dbReference>
<sequence length="976" mass="108341">MLLLASTTLAGLGWLQWRGELTTANLVSVAAVAVAGTVAAFLHQRRSHGLAAEVAPQILADAVIDQAPALLVITDPRGRLIRYNKACADLSGYSMTELANPQLWRQFVPAEERASVARAIDVNSGEAFPRSNQNHWITKGGERRLLRWTCSDIRDRGGQLKAIVAAGLDITDLRHSESRSERAASALQRAHRIARLAHWTWLPERDIGPGIVDDSVGRYIYSAEAADIFEVTLETLNDGEDAAYAALIHPEDRDAAMQVYHDFLKGPGDQLSQDYRIRRANGDYRHIRVISEKLRDGNGDITELTGIVQDLTELRRAELAALQVQAILIAAHRLAGIGYWFWDESGFPLQSPNLPASRYRYSAEAQAVSGISEAEMRAIDTEQFCRRYVHENDRARVVATMLRFRSGNVDQYTLEYTYLHPTRGERILRSVAVRERDAAGNALHATGLILDITDMRRGELALRDKEYQLEAAHHLARLGYWSWLIEPQDDSGIIKSAIWSKEAATISGIDSASAEAAMLDGSFEHRFPHPDDRLRLMRALAELRDGRRQSYDLDYRLRRPDGSEIWLRSLAENIKDDQGRVVGAFGVIQDISERKNAEAGLRRAHQSLANAQRISHVGNWARVIATGEVTCSDEVYRIFGLEPGRTPFSVDLMLSYVHPEDRQRLIEDMERTVANPAPFQIEHRVVLADGSIKVVRQQGEAQLDSDGKLVRLEGIILDITDLKAREQALNQARIRAEMADRAKTEFLANMSHELRTPLNAVIGFSDVLAQQIMGPIPAAYAESIDAIRSSGRHLLEIIGDLLEMSRIESGDRYLQEFPFDVKAAIHDTARHFTAQAQRDGIALSVDETGRLPDLVGEERAFKQVLGNLLSNALKFTPRHGRVTITATSDADAGLLVAVSDTGKGIDPKLLPQLGKPFAQGESSLSRRYGGVGLGLAISRRLMHMHGGRLEITSAPGAGTRVIMIFPPERVLSENTR</sequence>
<dbReference type="CDD" id="cd00082">
    <property type="entry name" value="HisKA"/>
    <property type="match status" value="1"/>
</dbReference>
<dbReference type="SMART" id="SM00388">
    <property type="entry name" value="HisKA"/>
    <property type="match status" value="1"/>
</dbReference>
<dbReference type="SUPFAM" id="SSF55874">
    <property type="entry name" value="ATPase domain of HSP90 chaperone/DNA topoisomerase II/histidine kinase"/>
    <property type="match status" value="1"/>
</dbReference>
<comment type="catalytic activity">
    <reaction evidence="1">
        <text>ATP + protein L-histidine = ADP + protein N-phospho-L-histidine.</text>
        <dbReference type="EC" id="2.7.13.3"/>
    </reaction>
</comment>
<evidence type="ECO:0000313" key="9">
    <source>
        <dbReference type="EMBL" id="MDY0873472.1"/>
    </source>
</evidence>
<dbReference type="InterPro" id="IPR001610">
    <property type="entry name" value="PAC"/>
</dbReference>
<dbReference type="InterPro" id="IPR035965">
    <property type="entry name" value="PAS-like_dom_sf"/>
</dbReference>
<feature type="domain" description="PAS" evidence="7">
    <location>
        <begin position="63"/>
        <end position="121"/>
    </location>
</feature>
<dbReference type="Pfam" id="PF00512">
    <property type="entry name" value="HisKA"/>
    <property type="match status" value="1"/>
</dbReference>
<dbReference type="InterPro" id="IPR036097">
    <property type="entry name" value="HisK_dim/P_sf"/>
</dbReference>
<evidence type="ECO:0000256" key="2">
    <source>
        <dbReference type="ARBA" id="ARBA00012438"/>
    </source>
</evidence>
<comment type="caution">
    <text evidence="9">The sequence shown here is derived from an EMBL/GenBank/DDBJ whole genome shotgun (WGS) entry which is preliminary data.</text>
</comment>
<dbReference type="Gene3D" id="3.30.565.10">
    <property type="entry name" value="Histidine kinase-like ATPase, C-terminal domain"/>
    <property type="match status" value="1"/>
</dbReference>
<keyword evidence="10" id="KW-1185">Reference proteome</keyword>
<gene>
    <name evidence="9" type="ORF">SMD31_16145</name>
</gene>
<evidence type="ECO:0000313" key="10">
    <source>
        <dbReference type="Proteomes" id="UP001271769"/>
    </source>
</evidence>
<feature type="domain" description="PAC" evidence="8">
    <location>
        <begin position="271"/>
        <end position="323"/>
    </location>
</feature>
<feature type="domain" description="PAC" evidence="8">
    <location>
        <begin position="412"/>
        <end position="464"/>
    </location>
</feature>
<dbReference type="InterPro" id="IPR005467">
    <property type="entry name" value="His_kinase_dom"/>
</dbReference>